<reference evidence="1" key="2">
    <citation type="journal article" date="2015" name="Data Brief">
        <title>Shoot transcriptome of the giant reed, Arundo donax.</title>
        <authorList>
            <person name="Barrero R.A."/>
            <person name="Guerrero F.D."/>
            <person name="Moolhuijzen P."/>
            <person name="Goolsby J.A."/>
            <person name="Tidwell J."/>
            <person name="Bellgard S.E."/>
            <person name="Bellgard M.I."/>
        </authorList>
    </citation>
    <scope>NUCLEOTIDE SEQUENCE</scope>
    <source>
        <tissue evidence="1">Shoot tissue taken approximately 20 cm above the soil surface</tissue>
    </source>
</reference>
<evidence type="ECO:0000313" key="1">
    <source>
        <dbReference type="EMBL" id="JAD64710.1"/>
    </source>
</evidence>
<protein>
    <submittedName>
        <fullName evidence="1">Uncharacterized protein</fullName>
    </submittedName>
</protein>
<sequence length="47" mass="5532">MQFHFSSLILLVGDETTHSANQFHVNQDHYHRIRIKNLEAGHGQIYQ</sequence>
<proteinExistence type="predicted"/>
<dbReference type="EMBL" id="GBRH01233185">
    <property type="protein sequence ID" value="JAD64710.1"/>
    <property type="molecule type" value="Transcribed_RNA"/>
</dbReference>
<dbReference type="AlphaFoldDB" id="A0A0A9BU76"/>
<name>A0A0A9BU76_ARUDO</name>
<reference evidence="1" key="1">
    <citation type="submission" date="2014-09" db="EMBL/GenBank/DDBJ databases">
        <authorList>
            <person name="Magalhaes I.L.F."/>
            <person name="Oliveira U."/>
            <person name="Santos F.R."/>
            <person name="Vidigal T.H.D.A."/>
            <person name="Brescovit A.D."/>
            <person name="Santos A.J."/>
        </authorList>
    </citation>
    <scope>NUCLEOTIDE SEQUENCE</scope>
    <source>
        <tissue evidence="1">Shoot tissue taken approximately 20 cm above the soil surface</tissue>
    </source>
</reference>
<accession>A0A0A9BU76</accession>
<organism evidence="1">
    <name type="scientific">Arundo donax</name>
    <name type="common">Giant reed</name>
    <name type="synonym">Donax arundinaceus</name>
    <dbReference type="NCBI Taxonomy" id="35708"/>
    <lineage>
        <taxon>Eukaryota</taxon>
        <taxon>Viridiplantae</taxon>
        <taxon>Streptophyta</taxon>
        <taxon>Embryophyta</taxon>
        <taxon>Tracheophyta</taxon>
        <taxon>Spermatophyta</taxon>
        <taxon>Magnoliopsida</taxon>
        <taxon>Liliopsida</taxon>
        <taxon>Poales</taxon>
        <taxon>Poaceae</taxon>
        <taxon>PACMAD clade</taxon>
        <taxon>Arundinoideae</taxon>
        <taxon>Arundineae</taxon>
        <taxon>Arundo</taxon>
    </lineage>
</organism>